<dbReference type="Proteomes" id="UP000007431">
    <property type="component" value="Unassembled WGS sequence"/>
</dbReference>
<evidence type="ECO:0000313" key="5">
    <source>
        <dbReference type="EMBL" id="EFI96915.1"/>
    </source>
</evidence>
<feature type="compositionally biased region" description="Basic and acidic residues" evidence="3">
    <location>
        <begin position="167"/>
        <end position="202"/>
    </location>
</feature>
<gene>
    <name evidence="5" type="ORF">SCHCODRAFT_257213</name>
</gene>
<dbReference type="InterPro" id="IPR035979">
    <property type="entry name" value="RBD_domain_sf"/>
</dbReference>
<dbReference type="PANTHER" id="PTHR23236">
    <property type="entry name" value="EUKARYOTIC TRANSLATION INITIATION FACTOR 4B/4H"/>
    <property type="match status" value="1"/>
</dbReference>
<dbReference type="Pfam" id="PF00076">
    <property type="entry name" value="RRM_1"/>
    <property type="match status" value="1"/>
</dbReference>
<evidence type="ECO:0000259" key="4">
    <source>
        <dbReference type="PROSITE" id="PS50102"/>
    </source>
</evidence>
<feature type="compositionally biased region" description="Basic and acidic residues" evidence="3">
    <location>
        <begin position="289"/>
        <end position="298"/>
    </location>
</feature>
<dbReference type="InterPro" id="IPR000504">
    <property type="entry name" value="RRM_dom"/>
</dbReference>
<dbReference type="GO" id="GO:0003723">
    <property type="term" value="F:RNA binding"/>
    <property type="evidence" value="ECO:0007669"/>
    <property type="project" value="UniProtKB-UniRule"/>
</dbReference>
<protein>
    <recommendedName>
        <fullName evidence="4">RRM domain-containing protein</fullName>
    </recommendedName>
</protein>
<evidence type="ECO:0000313" key="6">
    <source>
        <dbReference type="Proteomes" id="UP000007431"/>
    </source>
</evidence>
<dbReference type="HOGENOM" id="CLU_030044_1_0_1"/>
<feature type="compositionally biased region" description="Low complexity" evidence="3">
    <location>
        <begin position="420"/>
        <end position="447"/>
    </location>
</feature>
<dbReference type="Gene3D" id="3.30.70.330">
    <property type="match status" value="1"/>
</dbReference>
<dbReference type="eggNOG" id="KOG0118">
    <property type="taxonomic scope" value="Eukaryota"/>
</dbReference>
<feature type="compositionally biased region" description="Basic and acidic residues" evidence="3">
    <location>
        <begin position="38"/>
        <end position="73"/>
    </location>
</feature>
<dbReference type="InterPro" id="IPR012677">
    <property type="entry name" value="Nucleotide-bd_a/b_plait_sf"/>
</dbReference>
<accession>D8Q564</accession>
<evidence type="ECO:0000256" key="3">
    <source>
        <dbReference type="SAM" id="MobiDB-lite"/>
    </source>
</evidence>
<dbReference type="VEuPathDB" id="FungiDB:SCHCODRAFT_02625871"/>
<dbReference type="OMA" id="WTTVPNK"/>
<organism evidence="6">
    <name type="scientific">Schizophyllum commune (strain H4-8 / FGSC 9210)</name>
    <name type="common">Split gill fungus</name>
    <dbReference type="NCBI Taxonomy" id="578458"/>
    <lineage>
        <taxon>Eukaryota</taxon>
        <taxon>Fungi</taxon>
        <taxon>Dikarya</taxon>
        <taxon>Basidiomycota</taxon>
        <taxon>Agaricomycotina</taxon>
        <taxon>Agaricomycetes</taxon>
        <taxon>Agaricomycetidae</taxon>
        <taxon>Agaricales</taxon>
        <taxon>Schizophyllaceae</taxon>
        <taxon>Schizophyllum</taxon>
    </lineage>
</organism>
<dbReference type="OrthoDB" id="48651at2759"/>
<dbReference type="PROSITE" id="PS50102">
    <property type="entry name" value="RRM"/>
    <property type="match status" value="1"/>
</dbReference>
<dbReference type="STRING" id="578458.D8Q564"/>
<dbReference type="AlphaFoldDB" id="D8Q564"/>
<dbReference type="SMART" id="SM00360">
    <property type="entry name" value="RRM"/>
    <property type="match status" value="1"/>
</dbReference>
<feature type="region of interest" description="Disordered" evidence="3">
    <location>
        <begin position="32"/>
        <end position="77"/>
    </location>
</feature>
<feature type="compositionally biased region" description="Basic and acidic residues" evidence="3">
    <location>
        <begin position="464"/>
        <end position="494"/>
    </location>
</feature>
<feature type="compositionally biased region" description="Low complexity" evidence="3">
    <location>
        <begin position="302"/>
        <end position="311"/>
    </location>
</feature>
<feature type="region of interest" description="Disordered" evidence="3">
    <location>
        <begin position="148"/>
        <end position="494"/>
    </location>
</feature>
<dbReference type="PANTHER" id="PTHR23236:SF11">
    <property type="entry name" value="EUKARYOTIC TRANSLATION INITIATION FACTOR 4H"/>
    <property type="match status" value="1"/>
</dbReference>
<dbReference type="GeneID" id="9596342"/>
<name>D8Q564_SCHCM</name>
<sequence>MPPKKKAQKIALSDFLADNTLGSWADEVDALPTAPAMRTEEEMRNDRYGGRRDDFLSSRPDRTFGPPREEVPLPERPPYTAFVGNLAFDLTEQELGDFFQPLKVKEAKVIRDREGKAKGFGYIEFEDVDSLKEALEKSGTSFASRTIRVSVAEPPKERAGFGGGFEDDAKFDNPWRRDKPPPSADRGDSRDRERDPSQRRFEAASTVSDSVSAWRSAKPRASPGTGDEGPRARRSGFGFGEGGAAGAADAEDSWSRGAKFRPSQPSTPADEHPPSRFGSRRGDMGPPRDPADDGEWRRASRPPRSSTSPTGSTPPTPQLARRKLELLPRTDSTTASPLSSPKLGSAAPAHSRPNPFGAAKPVDVTSREREVEQRVEREREALHSMSRTGSRQGAQRGAWDRSAPTSPKPAAAQAIARTTSNSGSARSPSGSGVTRTTSGAGTTRSPSQANVRPAFSFANAAGGKPKEGEAAKEGEGEGKKEEDKVAEKLGEVTI</sequence>
<dbReference type="EMBL" id="GL377306">
    <property type="protein sequence ID" value="EFI96915.1"/>
    <property type="molecule type" value="Genomic_DNA"/>
</dbReference>
<keyword evidence="1 2" id="KW-0694">RNA-binding</keyword>
<dbReference type="KEGG" id="scm:SCHCO_02625871"/>
<dbReference type="FunCoup" id="D8Q564">
    <property type="interactions" value="550"/>
</dbReference>
<keyword evidence="6" id="KW-1185">Reference proteome</keyword>
<evidence type="ECO:0000256" key="2">
    <source>
        <dbReference type="PROSITE-ProRule" id="PRU00176"/>
    </source>
</evidence>
<dbReference type="InParanoid" id="D8Q564"/>
<dbReference type="SUPFAM" id="SSF54928">
    <property type="entry name" value="RNA-binding domain, RBD"/>
    <property type="match status" value="1"/>
</dbReference>
<proteinExistence type="predicted"/>
<dbReference type="RefSeq" id="XP_003031818.1">
    <property type="nucleotide sequence ID" value="XM_003031772.1"/>
</dbReference>
<reference evidence="5 6" key="1">
    <citation type="journal article" date="2010" name="Nat. Biotechnol.">
        <title>Genome sequence of the model mushroom Schizophyllum commune.</title>
        <authorList>
            <person name="Ohm R.A."/>
            <person name="de Jong J.F."/>
            <person name="Lugones L.G."/>
            <person name="Aerts A."/>
            <person name="Kothe E."/>
            <person name="Stajich J.E."/>
            <person name="de Vries R.P."/>
            <person name="Record E."/>
            <person name="Levasseur A."/>
            <person name="Baker S.E."/>
            <person name="Bartholomew K.A."/>
            <person name="Coutinho P.M."/>
            <person name="Erdmann S."/>
            <person name="Fowler T.J."/>
            <person name="Gathman A.C."/>
            <person name="Lombard V."/>
            <person name="Henrissat B."/>
            <person name="Knabe N."/>
            <person name="Kuees U."/>
            <person name="Lilly W.W."/>
            <person name="Lindquist E."/>
            <person name="Lucas S."/>
            <person name="Magnuson J.K."/>
            <person name="Piumi F."/>
            <person name="Raudaskoski M."/>
            <person name="Salamov A."/>
            <person name="Schmutz J."/>
            <person name="Schwarze F.W.M.R."/>
            <person name="vanKuyk P.A."/>
            <person name="Horton J.S."/>
            <person name="Grigoriev I.V."/>
            <person name="Woesten H.A.B."/>
        </authorList>
    </citation>
    <scope>NUCLEOTIDE SEQUENCE [LARGE SCALE GENOMIC DNA]</scope>
    <source>
        <strain evidence="6">H4-8 / FGSC 9210</strain>
    </source>
</reference>
<feature type="compositionally biased region" description="Polar residues" evidence="3">
    <location>
        <begin position="330"/>
        <end position="339"/>
    </location>
</feature>
<evidence type="ECO:0000256" key="1">
    <source>
        <dbReference type="ARBA" id="ARBA00022884"/>
    </source>
</evidence>
<feature type="compositionally biased region" description="Basic and acidic residues" evidence="3">
    <location>
        <begin position="365"/>
        <end position="382"/>
    </location>
</feature>
<feature type="domain" description="RRM" evidence="4">
    <location>
        <begin position="79"/>
        <end position="154"/>
    </location>
</feature>